<keyword evidence="4 9" id="KW-1003">Cell membrane</keyword>
<evidence type="ECO:0000256" key="4">
    <source>
        <dbReference type="ARBA" id="ARBA00022475"/>
    </source>
</evidence>
<dbReference type="Gene3D" id="2.40.30.170">
    <property type="match status" value="1"/>
</dbReference>
<evidence type="ECO:0000259" key="11">
    <source>
        <dbReference type="Pfam" id="PF25917"/>
    </source>
</evidence>
<proteinExistence type="inferred from homology"/>
<dbReference type="RefSeq" id="WP_238303168.1">
    <property type="nucleotide sequence ID" value="NZ_BPQM01000057.1"/>
</dbReference>
<keyword evidence="7" id="KW-1133">Transmembrane helix</keyword>
<feature type="domain" description="AprE-like beta-barrel" evidence="12">
    <location>
        <begin position="370"/>
        <end position="482"/>
    </location>
</feature>
<feature type="domain" description="Multidrug resistance protein MdtA-like barrel-sandwich hybrid" evidence="11">
    <location>
        <begin position="110"/>
        <end position="362"/>
    </location>
</feature>
<dbReference type="InterPro" id="IPR006144">
    <property type="entry name" value="Secretion_HlyD_CS"/>
</dbReference>
<dbReference type="NCBIfam" id="TIGR01843">
    <property type="entry name" value="type_I_hlyD"/>
    <property type="match status" value="1"/>
</dbReference>
<evidence type="ECO:0000259" key="12">
    <source>
        <dbReference type="Pfam" id="PF26002"/>
    </source>
</evidence>
<dbReference type="InterPro" id="IPR058625">
    <property type="entry name" value="MdtA-like_BSH"/>
</dbReference>
<dbReference type="PANTHER" id="PTHR30386">
    <property type="entry name" value="MEMBRANE FUSION SUBUNIT OF EMRAB-TOLC MULTIDRUG EFFLUX PUMP"/>
    <property type="match status" value="1"/>
</dbReference>
<dbReference type="PANTHER" id="PTHR30386:SF27">
    <property type="entry name" value="MEMBRANE FUSION PROTEIN (MFP) FAMILY PROTEIN"/>
    <property type="match status" value="1"/>
</dbReference>
<dbReference type="Gene3D" id="2.40.50.100">
    <property type="match status" value="2"/>
</dbReference>
<evidence type="ECO:0000256" key="8">
    <source>
        <dbReference type="ARBA" id="ARBA00023136"/>
    </source>
</evidence>
<reference evidence="13" key="2">
    <citation type="submission" date="2021-08" db="EMBL/GenBank/DDBJ databases">
        <authorList>
            <person name="Tani A."/>
            <person name="Ola A."/>
            <person name="Ogura Y."/>
            <person name="Katsura K."/>
            <person name="Hayashi T."/>
        </authorList>
    </citation>
    <scope>NUCLEOTIDE SEQUENCE</scope>
    <source>
        <strain evidence="13">NBRC 103626</strain>
    </source>
</reference>
<protein>
    <recommendedName>
        <fullName evidence="9">Membrane fusion protein (MFP) family protein</fullName>
    </recommendedName>
</protein>
<comment type="subcellular location">
    <subcellularLocation>
        <location evidence="1 9">Cell inner membrane</location>
        <topology evidence="1 9">Single-pass membrane protein</topology>
    </subcellularLocation>
</comment>
<keyword evidence="5 9" id="KW-0997">Cell inner membrane</keyword>
<evidence type="ECO:0000313" key="13">
    <source>
        <dbReference type="EMBL" id="GJD79216.1"/>
    </source>
</evidence>
<dbReference type="PROSITE" id="PS00543">
    <property type="entry name" value="HLYD_FAMILY"/>
    <property type="match status" value="1"/>
</dbReference>
<reference evidence="13" key="1">
    <citation type="journal article" date="2016" name="Front. Microbiol.">
        <title>Genome Sequence of the Piezophilic, Mesophilic Sulfate-Reducing Bacterium Desulfovibrio indicus J2T.</title>
        <authorList>
            <person name="Cao J."/>
            <person name="Maignien L."/>
            <person name="Shao Z."/>
            <person name="Alain K."/>
            <person name="Jebbar M."/>
        </authorList>
    </citation>
    <scope>NUCLEOTIDE SEQUENCE</scope>
    <source>
        <strain evidence="13">NBRC 103626</strain>
    </source>
</reference>
<evidence type="ECO:0000256" key="2">
    <source>
        <dbReference type="ARBA" id="ARBA00009477"/>
    </source>
</evidence>
<dbReference type="Proteomes" id="UP001055108">
    <property type="component" value="Unassembled WGS sequence"/>
</dbReference>
<sequence length="505" mass="54253">MNDLVVSRANAIGKAVAVRAAPVTGRMRTYISGSSLLSGRSDDTEFLPAHLEILETPPSPQRVAALWLLCGALAAALLWSCFAKLDIFAIATGRVQVAGRSKVIQPLDPGAVKSIRVENGMQVKAGDILLELDPTVANADKQASSWDIWSLRAEIPRRQAEIKAFENGATAPPKVDFPEDIGPEIRLREESVLAAEFAQYMSAKASLEGQVGENDALKSRLAGSVAARTRLIDVLKERLGMKQELVVRAAGTRAALLESQQALESELTNLAYDKGQMMQAEAAGISLAKKLEQLQKQSVAEQAQKLTDAQRKLDRFKEDLAKASFRVDRTTLRAPISGTVQQLAVTTIGQVVTTGQPLMVIVPSEGNIEIEALVQNTDIGFVEVGQEATIKVNAFPFTRYGTLDGRVVRVSRDAVDAKDASQTSDAATAARAQNSSIFSSTPAAQNLVFPVVIALNKTSLLVDGKDLPLTPGMTATVEVQTGSRRVIDYLFAPIRETTSTAGHER</sequence>
<dbReference type="InterPro" id="IPR050739">
    <property type="entry name" value="MFP"/>
</dbReference>
<keyword evidence="14" id="KW-1185">Reference proteome</keyword>
<feature type="coiled-coil region" evidence="10">
    <location>
        <begin position="277"/>
        <end position="326"/>
    </location>
</feature>
<keyword evidence="3 9" id="KW-0813">Transport</keyword>
<comment type="similarity">
    <text evidence="2 9">Belongs to the membrane fusion protein (MFP) (TC 8.A.1) family.</text>
</comment>
<dbReference type="InterPro" id="IPR010129">
    <property type="entry name" value="T1SS_HlyD"/>
</dbReference>
<dbReference type="Pfam" id="PF26002">
    <property type="entry name" value="Beta-barrel_AprE"/>
    <property type="match status" value="1"/>
</dbReference>
<evidence type="ECO:0000256" key="3">
    <source>
        <dbReference type="ARBA" id="ARBA00022448"/>
    </source>
</evidence>
<dbReference type="AlphaFoldDB" id="A0AA37MC43"/>
<evidence type="ECO:0000256" key="6">
    <source>
        <dbReference type="ARBA" id="ARBA00022692"/>
    </source>
</evidence>
<name>A0AA37MC43_9HYPH</name>
<evidence type="ECO:0000256" key="9">
    <source>
        <dbReference type="RuleBase" id="RU365093"/>
    </source>
</evidence>
<dbReference type="InterPro" id="IPR058982">
    <property type="entry name" value="Beta-barrel_AprE"/>
</dbReference>
<evidence type="ECO:0000256" key="7">
    <source>
        <dbReference type="ARBA" id="ARBA00022989"/>
    </source>
</evidence>
<evidence type="ECO:0000313" key="14">
    <source>
        <dbReference type="Proteomes" id="UP001055108"/>
    </source>
</evidence>
<dbReference type="PRINTS" id="PR01490">
    <property type="entry name" value="RTXTOXIND"/>
</dbReference>
<evidence type="ECO:0000256" key="10">
    <source>
        <dbReference type="SAM" id="Coils"/>
    </source>
</evidence>
<keyword evidence="10" id="KW-0175">Coiled coil</keyword>
<dbReference type="SUPFAM" id="SSF111369">
    <property type="entry name" value="HlyD-like secretion proteins"/>
    <property type="match status" value="1"/>
</dbReference>
<evidence type="ECO:0000256" key="1">
    <source>
        <dbReference type="ARBA" id="ARBA00004377"/>
    </source>
</evidence>
<evidence type="ECO:0000256" key="5">
    <source>
        <dbReference type="ARBA" id="ARBA00022519"/>
    </source>
</evidence>
<keyword evidence="8" id="KW-0472">Membrane</keyword>
<accession>A0AA37MC43</accession>
<dbReference type="GO" id="GO:0009306">
    <property type="term" value="P:protein secretion"/>
    <property type="evidence" value="ECO:0007669"/>
    <property type="project" value="InterPro"/>
</dbReference>
<gene>
    <name evidence="13" type="primary">hlyD</name>
    <name evidence="13" type="ORF">NBEOAGPD_2439</name>
</gene>
<dbReference type="EMBL" id="BPQM01000057">
    <property type="protein sequence ID" value="GJD79216.1"/>
    <property type="molecule type" value="Genomic_DNA"/>
</dbReference>
<dbReference type="GO" id="GO:0005886">
    <property type="term" value="C:plasma membrane"/>
    <property type="evidence" value="ECO:0007669"/>
    <property type="project" value="UniProtKB-SubCell"/>
</dbReference>
<dbReference type="Pfam" id="PF25917">
    <property type="entry name" value="BSH_RND"/>
    <property type="match status" value="1"/>
</dbReference>
<organism evidence="13 14">
    <name type="scientific">Methylobacterium gregans</name>
    <dbReference type="NCBI Taxonomy" id="374424"/>
    <lineage>
        <taxon>Bacteria</taxon>
        <taxon>Pseudomonadati</taxon>
        <taxon>Pseudomonadota</taxon>
        <taxon>Alphaproteobacteria</taxon>
        <taxon>Hyphomicrobiales</taxon>
        <taxon>Methylobacteriaceae</taxon>
        <taxon>Methylobacterium</taxon>
    </lineage>
</organism>
<comment type="caution">
    <text evidence="13">The sequence shown here is derived from an EMBL/GenBank/DDBJ whole genome shotgun (WGS) entry which is preliminary data.</text>
</comment>
<keyword evidence="6" id="KW-0812">Transmembrane</keyword>